<name>A0A934K2A0_9BACT</name>
<dbReference type="RefSeq" id="WP_338201763.1">
    <property type="nucleotide sequence ID" value="NZ_JAEKNR010000118.1"/>
</dbReference>
<accession>A0A934K2A0</accession>
<sequence length="194" mass="22190">MAPERPELIVPDSRAWRVWLSEHRDSDGVRLVLAKKGALEPTSLTHREALEEALCFGWIDGQAGPRDESTWRVLFTPRRRRSMWSKRNVQLVERLMAEGRMDPAGITELERALADGRYQVAYAGSAAIEVPADLAAALEANPKARAMFQNLNRQNRYAILYRVTTARRQETRARRLEQFLDMLERGETPYPQSG</sequence>
<dbReference type="Proteomes" id="UP000612893">
    <property type="component" value="Unassembled WGS sequence"/>
</dbReference>
<dbReference type="AlphaFoldDB" id="A0A934K2A0"/>
<proteinExistence type="predicted"/>
<organism evidence="1 2">
    <name type="scientific">Candidatus Nephthysia bennettiae</name>
    <dbReference type="NCBI Taxonomy" id="3127016"/>
    <lineage>
        <taxon>Bacteria</taxon>
        <taxon>Bacillati</taxon>
        <taxon>Candidatus Dormiibacterota</taxon>
        <taxon>Candidatus Dormibacteria</taxon>
        <taxon>Candidatus Dormibacterales</taxon>
        <taxon>Candidatus Dormibacteraceae</taxon>
        <taxon>Candidatus Nephthysia</taxon>
    </lineage>
</organism>
<reference evidence="1" key="1">
    <citation type="submission" date="2020-10" db="EMBL/GenBank/DDBJ databases">
        <title>Ca. Dormibacterota MAGs.</title>
        <authorList>
            <person name="Montgomery K."/>
        </authorList>
    </citation>
    <scope>NUCLEOTIDE SEQUENCE [LARGE SCALE GENOMIC DNA]</scope>
    <source>
        <strain evidence="1">SC8812_S17_10</strain>
    </source>
</reference>
<protein>
    <submittedName>
        <fullName evidence="1">YdeI/OmpD-associated family protein</fullName>
    </submittedName>
</protein>
<dbReference type="Pfam" id="PF13376">
    <property type="entry name" value="OmdA"/>
    <property type="match status" value="1"/>
</dbReference>
<gene>
    <name evidence="1" type="ORF">JF922_11085</name>
</gene>
<dbReference type="EMBL" id="JAEKNR010000118">
    <property type="protein sequence ID" value="MBJ7598614.1"/>
    <property type="molecule type" value="Genomic_DNA"/>
</dbReference>
<keyword evidence="2" id="KW-1185">Reference proteome</keyword>
<comment type="caution">
    <text evidence="1">The sequence shown here is derived from an EMBL/GenBank/DDBJ whole genome shotgun (WGS) entry which is preliminary data.</text>
</comment>
<evidence type="ECO:0000313" key="1">
    <source>
        <dbReference type="EMBL" id="MBJ7598614.1"/>
    </source>
</evidence>
<evidence type="ECO:0000313" key="2">
    <source>
        <dbReference type="Proteomes" id="UP000612893"/>
    </source>
</evidence>